<evidence type="ECO:0008006" key="4">
    <source>
        <dbReference type="Google" id="ProtNLM"/>
    </source>
</evidence>
<protein>
    <recommendedName>
        <fullName evidence="4">Apple domain-containing protein</fullName>
    </recommendedName>
</protein>
<feature type="signal peptide" evidence="1">
    <location>
        <begin position="1"/>
        <end position="18"/>
    </location>
</feature>
<evidence type="ECO:0000256" key="1">
    <source>
        <dbReference type="SAM" id="SignalP"/>
    </source>
</evidence>
<evidence type="ECO:0000313" key="3">
    <source>
        <dbReference type="Proteomes" id="UP000005408"/>
    </source>
</evidence>
<proteinExistence type="predicted"/>
<keyword evidence="1" id="KW-0732">Signal</keyword>
<keyword evidence="3" id="KW-1185">Reference proteome</keyword>
<organism evidence="2 3">
    <name type="scientific">Magallana gigas</name>
    <name type="common">Pacific oyster</name>
    <name type="synonym">Crassostrea gigas</name>
    <dbReference type="NCBI Taxonomy" id="29159"/>
    <lineage>
        <taxon>Eukaryota</taxon>
        <taxon>Metazoa</taxon>
        <taxon>Spiralia</taxon>
        <taxon>Lophotrochozoa</taxon>
        <taxon>Mollusca</taxon>
        <taxon>Bivalvia</taxon>
        <taxon>Autobranchia</taxon>
        <taxon>Pteriomorphia</taxon>
        <taxon>Ostreida</taxon>
        <taxon>Ostreoidea</taxon>
        <taxon>Ostreidae</taxon>
        <taxon>Magallana</taxon>
    </lineage>
</organism>
<sequence length="152" mass="16941">MFCTVLVYLTLWVSSTRCSGSCVLFELAQEVSPTESIQVISNYSAASRTELFGICAPRCMKDIRCNAFDICNGECRTIRGWLPVYTDSGSGNVCERHQIVRPRNAMLVIIMIDKQRDAFVIVLITGEQGAYYAGDIGIDFVELWPFACPYSA</sequence>
<name>A0A8W8LTI3_MAGGI</name>
<dbReference type="EnsemblMetazoa" id="G29026.1">
    <property type="protein sequence ID" value="G29026.1:cds"/>
    <property type="gene ID" value="G29026"/>
</dbReference>
<accession>A0A8W8LTI3</accession>
<dbReference type="AlphaFoldDB" id="A0A8W8LTI3"/>
<feature type="chain" id="PRO_5036498994" description="Apple domain-containing protein" evidence="1">
    <location>
        <begin position="19"/>
        <end position="152"/>
    </location>
</feature>
<reference evidence="2" key="1">
    <citation type="submission" date="2022-08" db="UniProtKB">
        <authorList>
            <consortium name="EnsemblMetazoa"/>
        </authorList>
    </citation>
    <scope>IDENTIFICATION</scope>
    <source>
        <strain evidence="2">05x7-T-G4-1.051#20</strain>
    </source>
</reference>
<dbReference type="Proteomes" id="UP000005408">
    <property type="component" value="Unassembled WGS sequence"/>
</dbReference>
<evidence type="ECO:0000313" key="2">
    <source>
        <dbReference type="EnsemblMetazoa" id="G29026.1:cds"/>
    </source>
</evidence>